<dbReference type="AlphaFoldDB" id="A0A7Y0A145"/>
<dbReference type="Proteomes" id="UP000583127">
    <property type="component" value="Unassembled WGS sequence"/>
</dbReference>
<evidence type="ECO:0000313" key="2">
    <source>
        <dbReference type="Proteomes" id="UP000583127"/>
    </source>
</evidence>
<sequence>MQTDLFGELAPAPVDERQQARERLQAAIAAQPEVLRPSCVPATPMPTTKPELDAWVRTTQRIYLLYLVGAIQRLKYRDSSIANARYVLLIANARYVLLKLNGMGGQW</sequence>
<accession>A0A7Y0A145</accession>
<reference evidence="1 2" key="1">
    <citation type="submission" date="2020-04" db="EMBL/GenBank/DDBJ databases">
        <title>Paraburkholderia sp. G-4-1-8 isolated from soil.</title>
        <authorList>
            <person name="Dahal R.H."/>
        </authorList>
    </citation>
    <scope>NUCLEOTIDE SEQUENCE [LARGE SCALE GENOMIC DNA]</scope>
    <source>
        <strain evidence="1 2">G-4-1-8</strain>
    </source>
</reference>
<name>A0A7Y0A145_9BURK</name>
<comment type="caution">
    <text evidence="1">The sequence shown here is derived from an EMBL/GenBank/DDBJ whole genome shotgun (WGS) entry which is preliminary data.</text>
</comment>
<dbReference type="RefSeq" id="WP_169500734.1">
    <property type="nucleotide sequence ID" value="NZ_JABBFZ010000022.1"/>
</dbReference>
<proteinExistence type="predicted"/>
<evidence type="ECO:0000313" key="1">
    <source>
        <dbReference type="EMBL" id="NML34552.1"/>
    </source>
</evidence>
<keyword evidence="2" id="KW-1185">Reference proteome</keyword>
<dbReference type="EMBL" id="JABBFZ010000022">
    <property type="protein sequence ID" value="NML34552.1"/>
    <property type="molecule type" value="Genomic_DNA"/>
</dbReference>
<gene>
    <name evidence="1" type="ORF">HHL14_27435</name>
</gene>
<organism evidence="1 2">
    <name type="scientific">Paraburkholderia antibiotica</name>
    <dbReference type="NCBI Taxonomy" id="2728839"/>
    <lineage>
        <taxon>Bacteria</taxon>
        <taxon>Pseudomonadati</taxon>
        <taxon>Pseudomonadota</taxon>
        <taxon>Betaproteobacteria</taxon>
        <taxon>Burkholderiales</taxon>
        <taxon>Burkholderiaceae</taxon>
        <taxon>Paraburkholderia</taxon>
    </lineage>
</organism>
<protein>
    <submittedName>
        <fullName evidence="1">Uncharacterized protein</fullName>
    </submittedName>
</protein>